<evidence type="ECO:0000259" key="6">
    <source>
        <dbReference type="PROSITE" id="PS50109"/>
    </source>
</evidence>
<keyword evidence="3" id="KW-0597">Phosphoprotein</keyword>
<dbReference type="InterPro" id="IPR004358">
    <property type="entry name" value="Sig_transdc_His_kin-like_C"/>
</dbReference>
<keyword evidence="4 7" id="KW-0418">Kinase</keyword>
<dbReference type="OrthoDB" id="1862624at2"/>
<dbReference type="InterPro" id="IPR005467">
    <property type="entry name" value="His_kinase_dom"/>
</dbReference>
<dbReference type="InterPro" id="IPR003594">
    <property type="entry name" value="HATPase_dom"/>
</dbReference>
<name>A0A4R1R086_9FIRM</name>
<dbReference type="STRING" id="1650663.GCA_001486665_00394"/>
<dbReference type="EC" id="2.7.13.3" evidence="2"/>
<dbReference type="PANTHER" id="PTHR43547">
    <property type="entry name" value="TWO-COMPONENT HISTIDINE KINASE"/>
    <property type="match status" value="1"/>
</dbReference>
<dbReference type="Gene3D" id="3.30.565.10">
    <property type="entry name" value="Histidine kinase-like ATPase, C-terminal domain"/>
    <property type="match status" value="1"/>
</dbReference>
<evidence type="ECO:0000256" key="5">
    <source>
        <dbReference type="ARBA" id="ARBA00023012"/>
    </source>
</evidence>
<dbReference type="CDD" id="cd00082">
    <property type="entry name" value="HisKA"/>
    <property type="match status" value="1"/>
</dbReference>
<dbReference type="SUPFAM" id="SSF55874">
    <property type="entry name" value="ATPase domain of HSP90 chaperone/DNA topoisomerase II/histidine kinase"/>
    <property type="match status" value="1"/>
</dbReference>
<evidence type="ECO:0000256" key="3">
    <source>
        <dbReference type="ARBA" id="ARBA00022553"/>
    </source>
</evidence>
<dbReference type="InterPro" id="IPR036890">
    <property type="entry name" value="HATPase_C_sf"/>
</dbReference>
<keyword evidence="4 7" id="KW-0808">Transferase</keyword>
<sequence length="293" mass="32135">MNKSLEQQLYEEKQRGALCSGLSHEIYQALSAIRASSGLLRQAMDKESPQVCGQLGWVFENIDQSTLRLSRVAENLQDLLQAERGTLVPRMESLDLKSQYGEAMALLANGAKLYGVSLEWECGLEKPLFLPADSDWADKILLHLVTNAVLCSERGQVVKVSLQPGETSLVLTVEDQGPGLPDWVKEHLFEAFVGQYDPMGEGAAAGAGLGLYLAHMYAEAMGWTLELNSSQRGTKACVLIPFAQAETLTGAAAEPVLRSDGRGWQKSVQRSRVLAELGVWQARKITDEEQESR</sequence>
<dbReference type="Gene3D" id="1.10.287.130">
    <property type="match status" value="1"/>
</dbReference>
<feature type="domain" description="Histidine kinase" evidence="6">
    <location>
        <begin position="21"/>
        <end position="244"/>
    </location>
</feature>
<dbReference type="PANTHER" id="PTHR43547:SF2">
    <property type="entry name" value="HYBRID SIGNAL TRANSDUCTION HISTIDINE KINASE C"/>
    <property type="match status" value="1"/>
</dbReference>
<comment type="catalytic activity">
    <reaction evidence="1">
        <text>ATP + protein L-histidine = ADP + protein N-phospho-L-histidine.</text>
        <dbReference type="EC" id="2.7.13.3"/>
    </reaction>
</comment>
<evidence type="ECO:0000256" key="2">
    <source>
        <dbReference type="ARBA" id="ARBA00012438"/>
    </source>
</evidence>
<evidence type="ECO:0000313" key="7">
    <source>
        <dbReference type="EMBL" id="TCL58682.1"/>
    </source>
</evidence>
<organism evidence="7 8">
    <name type="scientific">Allofournierella massiliensis</name>
    <dbReference type="NCBI Taxonomy" id="1650663"/>
    <lineage>
        <taxon>Bacteria</taxon>
        <taxon>Bacillati</taxon>
        <taxon>Bacillota</taxon>
        <taxon>Clostridia</taxon>
        <taxon>Eubacteriales</taxon>
        <taxon>Oscillospiraceae</taxon>
        <taxon>Allofournierella</taxon>
    </lineage>
</organism>
<protein>
    <recommendedName>
        <fullName evidence="2">histidine kinase</fullName>
        <ecNumber evidence="2">2.7.13.3</ecNumber>
    </recommendedName>
</protein>
<evidence type="ECO:0000256" key="4">
    <source>
        <dbReference type="ARBA" id="ARBA00022777"/>
    </source>
</evidence>
<dbReference type="PRINTS" id="PR00344">
    <property type="entry name" value="BCTRLSENSOR"/>
</dbReference>
<dbReference type="Proteomes" id="UP000295184">
    <property type="component" value="Unassembled WGS sequence"/>
</dbReference>
<dbReference type="Pfam" id="PF02518">
    <property type="entry name" value="HATPase_c"/>
    <property type="match status" value="1"/>
</dbReference>
<comment type="caution">
    <text evidence="7">The sequence shown here is derived from an EMBL/GenBank/DDBJ whole genome shotgun (WGS) entry which is preliminary data.</text>
</comment>
<dbReference type="InterPro" id="IPR003661">
    <property type="entry name" value="HisK_dim/P_dom"/>
</dbReference>
<reference evidence="7 8" key="1">
    <citation type="submission" date="2019-03" db="EMBL/GenBank/DDBJ databases">
        <title>Genomic Encyclopedia of Type Strains, Phase IV (KMG-IV): sequencing the most valuable type-strain genomes for metagenomic binning, comparative biology and taxonomic classification.</title>
        <authorList>
            <person name="Goeker M."/>
        </authorList>
    </citation>
    <scope>NUCLEOTIDE SEQUENCE [LARGE SCALE GENOMIC DNA]</scope>
    <source>
        <strain evidence="7 8">DSM 100451</strain>
    </source>
</reference>
<dbReference type="SUPFAM" id="SSF47384">
    <property type="entry name" value="Homodimeric domain of signal transducing histidine kinase"/>
    <property type="match status" value="1"/>
</dbReference>
<keyword evidence="5" id="KW-0902">Two-component regulatory system</keyword>
<evidence type="ECO:0000256" key="1">
    <source>
        <dbReference type="ARBA" id="ARBA00000085"/>
    </source>
</evidence>
<dbReference type="AlphaFoldDB" id="A0A4R1R086"/>
<dbReference type="InterPro" id="IPR036097">
    <property type="entry name" value="HisK_dim/P_sf"/>
</dbReference>
<dbReference type="EMBL" id="SLUM01000007">
    <property type="protein sequence ID" value="TCL58682.1"/>
    <property type="molecule type" value="Genomic_DNA"/>
</dbReference>
<accession>A0A4R1R086</accession>
<dbReference type="PROSITE" id="PS50109">
    <property type="entry name" value="HIS_KIN"/>
    <property type="match status" value="1"/>
</dbReference>
<dbReference type="GO" id="GO:0000155">
    <property type="term" value="F:phosphorelay sensor kinase activity"/>
    <property type="evidence" value="ECO:0007669"/>
    <property type="project" value="InterPro"/>
</dbReference>
<proteinExistence type="predicted"/>
<gene>
    <name evidence="7" type="ORF">EDD77_10737</name>
</gene>
<evidence type="ECO:0000313" key="8">
    <source>
        <dbReference type="Proteomes" id="UP000295184"/>
    </source>
</evidence>
<dbReference type="RefSeq" id="WP_058962919.1">
    <property type="nucleotide sequence ID" value="NZ_CABKVM010000012.1"/>
</dbReference>
<dbReference type="SMART" id="SM00387">
    <property type="entry name" value="HATPase_c"/>
    <property type="match status" value="1"/>
</dbReference>